<dbReference type="PANTHER" id="PTHR13691">
    <property type="entry name" value="RIBOSOMAL PROTEIN L2"/>
    <property type="match status" value="1"/>
</dbReference>
<dbReference type="GO" id="GO:0022625">
    <property type="term" value="C:cytosolic large ribosomal subunit"/>
    <property type="evidence" value="ECO:0007669"/>
    <property type="project" value="TreeGrafter"/>
</dbReference>
<dbReference type="EMBL" id="JACDUJ010000001">
    <property type="protein sequence ID" value="MBA2847446.1"/>
    <property type="molecule type" value="Genomic_DNA"/>
</dbReference>
<feature type="region of interest" description="Disordered" evidence="7">
    <location>
        <begin position="1"/>
        <end position="25"/>
    </location>
</feature>
<evidence type="ECO:0000256" key="2">
    <source>
        <dbReference type="ARBA" id="ARBA00022730"/>
    </source>
</evidence>
<evidence type="ECO:0000256" key="3">
    <source>
        <dbReference type="ARBA" id="ARBA00022884"/>
    </source>
</evidence>
<dbReference type="InterPro" id="IPR014726">
    <property type="entry name" value="Ribosomal_uL2_dom3"/>
</dbReference>
<feature type="domain" description="Large ribosomal subunit protein uL2 RNA-binding" evidence="9">
    <location>
        <begin position="11"/>
        <end position="86"/>
    </location>
</feature>
<dbReference type="HAMAP" id="MF_01320_A">
    <property type="entry name" value="Ribosomal_uL2_A"/>
    <property type="match status" value="1"/>
</dbReference>
<keyword evidence="3 6" id="KW-0694">RNA-binding</keyword>
<feature type="region of interest" description="Disordered" evidence="7">
    <location>
        <begin position="207"/>
        <end position="240"/>
    </location>
</feature>
<dbReference type="AlphaFoldDB" id="A0A2L1CBC9"/>
<comment type="similarity">
    <text evidence="1 6">Belongs to the universal ribosomal protein uL2 family.</text>
</comment>
<reference evidence="24 25" key="3">
    <citation type="submission" date="2020-08" db="EMBL/GenBank/DDBJ databases">
        <title>Genomic Encyclopedia of Type Strains, Phase IV (KMG-V): Genome sequencing to study the core and pangenomes of soil and plant-associated prokaryotes.</title>
        <authorList>
            <person name="Whitman W."/>
        </authorList>
    </citation>
    <scope>NUCLEOTIDE SEQUENCE [LARGE SCALE GENOMIC DNA]</scope>
    <source>
        <strain evidence="12 21">A1</strain>
        <strain evidence="11 23">A5</strain>
        <strain evidence="13 20">C12</strain>
        <strain evidence="14 22">C13</strain>
        <strain evidence="16 25">D1</strain>
        <strain evidence="15 24">DSM 7078</strain>
        <strain evidence="17">RC</strain>
    </source>
</reference>
<dbReference type="Proteomes" id="UP000571854">
    <property type="component" value="Unassembled WGS sequence"/>
</dbReference>
<dbReference type="InterPro" id="IPR014722">
    <property type="entry name" value="Rib_uL2_dom2"/>
</dbReference>
<dbReference type="SMART" id="SM01383">
    <property type="entry name" value="Ribosomal_L2"/>
    <property type="match status" value="1"/>
</dbReference>
<dbReference type="FunFam" id="4.10.950.10:FF:000002">
    <property type="entry name" value="60S ribosomal protein L2"/>
    <property type="match status" value="1"/>
</dbReference>
<dbReference type="EMBL" id="JACDUO010000001">
    <property type="protein sequence ID" value="MBA2863181.1"/>
    <property type="molecule type" value="Genomic_DNA"/>
</dbReference>
<evidence type="ECO:0000256" key="4">
    <source>
        <dbReference type="ARBA" id="ARBA00022980"/>
    </source>
</evidence>
<dbReference type="Gene3D" id="2.30.30.30">
    <property type="match status" value="1"/>
</dbReference>
<evidence type="ECO:0000313" key="15">
    <source>
        <dbReference type="EMBL" id="MBB6067300.1"/>
    </source>
</evidence>
<dbReference type="FunFam" id="2.30.30.30:FF:000006">
    <property type="entry name" value="60S ribosomal protein L8"/>
    <property type="match status" value="1"/>
</dbReference>
<feature type="compositionally biased region" description="Basic residues" evidence="7">
    <location>
        <begin position="13"/>
        <end position="25"/>
    </location>
</feature>
<reference evidence="10" key="2">
    <citation type="submission" date="2018-02" db="EMBL/GenBank/DDBJ databases">
        <title>Complete genome sequence of the Methanococcus maripaludis type strain JJ (DSM 2067), a model for selenoprotein synthesis in Archaea.</title>
        <authorList>
            <person name="Poehlein A."/>
            <person name="Heym D."/>
            <person name="Quitzke V."/>
            <person name="Fersch J."/>
            <person name="Daniel R."/>
            <person name="Rother M."/>
        </authorList>
    </citation>
    <scope>NUCLEOTIDE SEQUENCE [LARGE SCALE GENOMIC DNA]</scope>
    <source>
        <strain evidence="10">DSM 2067</strain>
    </source>
</reference>
<dbReference type="PROSITE" id="PS00467">
    <property type="entry name" value="RIBOSOMAL_L2"/>
    <property type="match status" value="1"/>
</dbReference>
<accession>A0A2L1CBC9</accession>
<dbReference type="SUPFAM" id="SSF50249">
    <property type="entry name" value="Nucleic acid-binding proteins"/>
    <property type="match status" value="1"/>
</dbReference>
<dbReference type="NCBIfam" id="NF007180">
    <property type="entry name" value="PRK09612.1"/>
    <property type="match status" value="1"/>
</dbReference>
<keyword evidence="4 6" id="KW-0689">Ribosomal protein</keyword>
<evidence type="ECO:0000313" key="10">
    <source>
        <dbReference type="EMBL" id="AVB76671.1"/>
    </source>
</evidence>
<dbReference type="InterPro" id="IPR022669">
    <property type="entry name" value="Ribosomal_uL2_C"/>
</dbReference>
<evidence type="ECO:0000313" key="24">
    <source>
        <dbReference type="Proteomes" id="UP000584706"/>
    </source>
</evidence>
<reference evidence="18" key="4">
    <citation type="submission" date="2021-03" db="EMBL/GenBank/DDBJ databases">
        <title>Genomic Encyclopedia of Type Strains, Phase IV (KMG-IV): sequencing the most valuable type-strain genomes for metagenomic binning, comparative biology and taxonomic classification.</title>
        <authorList>
            <person name="Goeker M."/>
        </authorList>
    </citation>
    <scope>NUCLEOTIDE SEQUENCE</scope>
    <source>
        <strain evidence="18">DSM 2771</strain>
    </source>
</reference>
<dbReference type="OMA" id="GGRHPCT"/>
<sequence length="240" mass="25768">MGKRLISQNRGRGTPKYRSPTHKRKGAVKYRSYDEMEKDGKILGTVIDILHDPGRSAPVAKVKFANDEERLVLIPEGIQVGEEIECGISAEIKPGNVLPLGEIPEGIPVYNIETIPGDGGKLVRSGGCYAHVISHDVGKTIVRLPSGFSKVLNPACRATVGVVAGGGRKEKPFVKAGKKYHSLSAKAVAWPKVRGVAMNAVDHPYGGGRHQHIGKPSSVSRHTSPGRKVGHIASRRTGKR</sequence>
<evidence type="ECO:0000256" key="7">
    <source>
        <dbReference type="SAM" id="MobiDB-lite"/>
    </source>
</evidence>
<evidence type="ECO:0000313" key="14">
    <source>
        <dbReference type="EMBL" id="MBA2863181.1"/>
    </source>
</evidence>
<dbReference type="Proteomes" id="UP000742560">
    <property type="component" value="Unassembled WGS sequence"/>
</dbReference>
<feature type="domain" description="Large ribosomal subunit protein uL2 C-terminal" evidence="8">
    <location>
        <begin position="92"/>
        <end position="225"/>
    </location>
</feature>
<dbReference type="RefSeq" id="WP_011171490.1">
    <property type="nucleotide sequence ID" value="NZ_BAAABJ010000001.1"/>
</dbReference>
<evidence type="ECO:0000313" key="17">
    <source>
        <dbReference type="EMBL" id="MBM7409588.1"/>
    </source>
</evidence>
<dbReference type="Proteomes" id="UP000722095">
    <property type="component" value="Unassembled WGS sequence"/>
</dbReference>
<name>A0A2L1CBC9_METMI</name>
<evidence type="ECO:0000313" key="22">
    <source>
        <dbReference type="Proteomes" id="UP000567099"/>
    </source>
</evidence>
<dbReference type="EMBL" id="JACDUN010000001">
    <property type="protein sequence ID" value="MBA2857481.1"/>
    <property type="molecule type" value="Genomic_DNA"/>
</dbReference>
<dbReference type="EMBL" id="JACHIQ010000001">
    <property type="protein sequence ID" value="MBB6067300.1"/>
    <property type="molecule type" value="Genomic_DNA"/>
</dbReference>
<evidence type="ECO:0000313" key="21">
    <source>
        <dbReference type="Proteomes" id="UP000564425"/>
    </source>
</evidence>
<dbReference type="GO" id="GO:0002181">
    <property type="term" value="P:cytoplasmic translation"/>
    <property type="evidence" value="ECO:0007669"/>
    <property type="project" value="TreeGrafter"/>
</dbReference>
<dbReference type="PIRSF" id="PIRSF002158">
    <property type="entry name" value="Ribosomal_L2"/>
    <property type="match status" value="1"/>
</dbReference>
<dbReference type="Proteomes" id="UP000564425">
    <property type="component" value="Unassembled WGS sequence"/>
</dbReference>
<dbReference type="KEGG" id="mmad:MMJJ_12910"/>
<evidence type="ECO:0000313" key="11">
    <source>
        <dbReference type="EMBL" id="MBA2847446.1"/>
    </source>
</evidence>
<dbReference type="InterPro" id="IPR022671">
    <property type="entry name" value="Ribosomal_uL2_CS"/>
</dbReference>
<protein>
    <recommendedName>
        <fullName evidence="6">Large ribosomal subunit protein uL2</fullName>
    </recommendedName>
</protein>
<dbReference type="Proteomes" id="UP000567099">
    <property type="component" value="Unassembled WGS sequence"/>
</dbReference>
<dbReference type="InterPro" id="IPR022666">
    <property type="entry name" value="Ribosomal_uL2_RNA-bd_dom"/>
</dbReference>
<dbReference type="InterPro" id="IPR008991">
    <property type="entry name" value="Translation_prot_SH3-like_sf"/>
</dbReference>
<dbReference type="PANTHER" id="PTHR13691:SF16">
    <property type="entry name" value="LARGE RIBOSOMAL SUBUNIT PROTEIN UL2"/>
    <property type="match status" value="1"/>
</dbReference>
<keyword evidence="5 6" id="KW-0687">Ribonucleoprotein</keyword>
<evidence type="ECO:0000313" key="12">
    <source>
        <dbReference type="EMBL" id="MBA2850049.1"/>
    </source>
</evidence>
<keyword evidence="2 6" id="KW-0699">rRNA-binding</keyword>
<dbReference type="SMR" id="A0A2L1CBC9"/>
<dbReference type="Proteomes" id="UP000590564">
    <property type="component" value="Unassembled WGS sequence"/>
</dbReference>
<dbReference type="GeneID" id="10983124"/>
<evidence type="ECO:0000256" key="6">
    <source>
        <dbReference type="HAMAP-Rule" id="MF_01320"/>
    </source>
</evidence>
<dbReference type="Proteomes" id="UP000584706">
    <property type="component" value="Unassembled WGS sequence"/>
</dbReference>
<dbReference type="Pfam" id="PF00181">
    <property type="entry name" value="Ribosomal_L2_N"/>
    <property type="match status" value="1"/>
</dbReference>
<evidence type="ECO:0000259" key="8">
    <source>
        <dbReference type="SMART" id="SM01382"/>
    </source>
</evidence>
<dbReference type="Gene3D" id="4.10.950.10">
    <property type="entry name" value="Ribosomal protein L2, domain 3"/>
    <property type="match status" value="1"/>
</dbReference>
<reference evidence="19" key="1">
    <citation type="journal article" date="2018" name="Genome Announc.">
        <title>Complete Genome Sequence of the Methanococcus maripaludis Type Strain JJ (DSM 2067), a Model for Selenoprotein Synthesis in Archaea.</title>
        <authorList>
            <person name="Poehlein A."/>
            <person name="Heym D."/>
            <person name="Quitzke V."/>
            <person name="Fersch J."/>
            <person name="Daniel R."/>
            <person name="Rother M."/>
        </authorList>
    </citation>
    <scope>NUCLEOTIDE SEQUENCE [LARGE SCALE GENOMIC DNA]</scope>
    <source>
        <strain evidence="19">DSM 2067</strain>
    </source>
</reference>
<feature type="compositionally biased region" description="Polar residues" evidence="7">
    <location>
        <begin position="1"/>
        <end position="11"/>
    </location>
</feature>
<evidence type="ECO:0000313" key="13">
    <source>
        <dbReference type="EMBL" id="MBA2857481.1"/>
    </source>
</evidence>
<dbReference type="InterPro" id="IPR023672">
    <property type="entry name" value="Ribosomal_uL2_arc_euk"/>
</dbReference>
<evidence type="ECO:0000256" key="5">
    <source>
        <dbReference type="ARBA" id="ARBA00023274"/>
    </source>
</evidence>
<dbReference type="InterPro" id="IPR012340">
    <property type="entry name" value="NA-bd_OB-fold"/>
</dbReference>
<dbReference type="EMBL" id="JAGINF010000003">
    <property type="protein sequence ID" value="MBP2219660.1"/>
    <property type="molecule type" value="Genomic_DNA"/>
</dbReference>
<evidence type="ECO:0000313" key="25">
    <source>
        <dbReference type="Proteomes" id="UP000590564"/>
    </source>
</evidence>
<feature type="compositionally biased region" description="Basic residues" evidence="7">
    <location>
        <begin position="224"/>
        <end position="240"/>
    </location>
</feature>
<comment type="function">
    <text evidence="6">One of the primary rRNA binding proteins. Required for association of the 30S and 50S subunits to form the 70S ribosome, for tRNA binding and peptide bond formation. It has been suggested to have peptidyltransferase activity; this is somewhat controversial. Makes several contacts with the 16S rRNA in the 70S ribosome.</text>
</comment>
<dbReference type="EMBL" id="JACHED010000001">
    <property type="protein sequence ID" value="MBB6496815.1"/>
    <property type="molecule type" value="Genomic_DNA"/>
</dbReference>
<dbReference type="Proteomes" id="UP000239462">
    <property type="component" value="Chromosome"/>
</dbReference>
<evidence type="ECO:0000313" key="19">
    <source>
        <dbReference type="Proteomes" id="UP000239462"/>
    </source>
</evidence>
<dbReference type="SMART" id="SM01382">
    <property type="entry name" value="Ribosomal_L2_C"/>
    <property type="match status" value="1"/>
</dbReference>
<dbReference type="FunFam" id="2.40.50.140:FF:000020">
    <property type="entry name" value="60S ribosomal protein L2"/>
    <property type="match status" value="1"/>
</dbReference>
<dbReference type="GO" id="GO:0019843">
    <property type="term" value="F:rRNA binding"/>
    <property type="evidence" value="ECO:0007669"/>
    <property type="project" value="UniProtKB-UniRule"/>
</dbReference>
<comment type="subunit">
    <text evidence="6">Part of the 50S ribosomal subunit. Forms a bridge to the 30S subunit in the 70S ribosome.</text>
</comment>
<proteinExistence type="inferred from homology"/>
<dbReference type="InterPro" id="IPR002171">
    <property type="entry name" value="Ribosomal_uL2"/>
</dbReference>
<evidence type="ECO:0000313" key="20">
    <source>
        <dbReference type="Proteomes" id="UP000558015"/>
    </source>
</evidence>
<evidence type="ECO:0000259" key="9">
    <source>
        <dbReference type="SMART" id="SM01383"/>
    </source>
</evidence>
<dbReference type="EMBL" id="JAFBBC010000001">
    <property type="protein sequence ID" value="MBM7409588.1"/>
    <property type="molecule type" value="Genomic_DNA"/>
</dbReference>
<dbReference type="EMBL" id="JACDUH010000001">
    <property type="protein sequence ID" value="MBA2850049.1"/>
    <property type="molecule type" value="Genomic_DNA"/>
</dbReference>
<organism evidence="10 19">
    <name type="scientific">Methanococcus maripaludis</name>
    <name type="common">Methanococcus deltae</name>
    <dbReference type="NCBI Taxonomy" id="39152"/>
    <lineage>
        <taxon>Archaea</taxon>
        <taxon>Methanobacteriati</taxon>
        <taxon>Methanobacteriota</taxon>
        <taxon>Methanomada group</taxon>
        <taxon>Methanococci</taxon>
        <taxon>Methanococcales</taxon>
        <taxon>Methanococcaceae</taxon>
        <taxon>Methanococcus</taxon>
    </lineage>
</organism>
<dbReference type="EMBL" id="CP026606">
    <property type="protein sequence ID" value="AVB76671.1"/>
    <property type="molecule type" value="Genomic_DNA"/>
</dbReference>
<dbReference type="Gene3D" id="2.40.50.140">
    <property type="entry name" value="Nucleic acid-binding proteins"/>
    <property type="match status" value="1"/>
</dbReference>
<dbReference type="Pfam" id="PF03947">
    <property type="entry name" value="Ribosomal_L2_C"/>
    <property type="match status" value="1"/>
</dbReference>
<evidence type="ECO:0000313" key="23">
    <source>
        <dbReference type="Proteomes" id="UP000571854"/>
    </source>
</evidence>
<gene>
    <name evidence="10" type="primary">rplB</name>
    <name evidence="6" type="synonym">rpl2</name>
    <name evidence="17" type="ORF">HNP85_001260</name>
    <name evidence="12" type="ORF">HNP86_000180</name>
    <name evidence="11" type="ORF">HNP88_001630</name>
    <name evidence="13" type="ORF">HNP93_000182</name>
    <name evidence="14" type="ORF">HNP94_000181</name>
    <name evidence="16" type="ORF">HNP96_000836</name>
    <name evidence="15" type="ORF">HNP97_000790</name>
    <name evidence="18" type="ORF">J2745_001153</name>
    <name evidence="10" type="ORF">MMJJ_12910</name>
</gene>
<dbReference type="SUPFAM" id="SSF50104">
    <property type="entry name" value="Translation proteins SH3-like domain"/>
    <property type="match status" value="1"/>
</dbReference>
<evidence type="ECO:0000313" key="18">
    <source>
        <dbReference type="EMBL" id="MBP2219660.1"/>
    </source>
</evidence>
<evidence type="ECO:0000313" key="16">
    <source>
        <dbReference type="EMBL" id="MBB6496815.1"/>
    </source>
</evidence>
<dbReference type="Proteomes" id="UP000558015">
    <property type="component" value="Unassembled WGS sequence"/>
</dbReference>
<evidence type="ECO:0000256" key="1">
    <source>
        <dbReference type="ARBA" id="ARBA00005636"/>
    </source>
</evidence>
<dbReference type="GO" id="GO:0003735">
    <property type="term" value="F:structural constituent of ribosome"/>
    <property type="evidence" value="ECO:0007669"/>
    <property type="project" value="InterPro"/>
</dbReference>